<reference evidence="11 12" key="1">
    <citation type="journal article" date="2018" name="Genome Res.">
        <title>The genomic architecture and molecular evolution of ant odorant receptors.</title>
        <authorList>
            <person name="McKenzie S.K."/>
            <person name="Kronauer D.J.C."/>
        </authorList>
    </citation>
    <scope>NUCLEOTIDE SEQUENCE [LARGE SCALE GENOMIC DNA]</scope>
    <source>
        <strain evidence="11">Clonal line C1</strain>
    </source>
</reference>
<dbReference type="InterPro" id="IPR015422">
    <property type="entry name" value="PyrdxlP-dep_Trfase_small"/>
</dbReference>
<evidence type="ECO:0000256" key="5">
    <source>
        <dbReference type="ARBA" id="ARBA00011881"/>
    </source>
</evidence>
<evidence type="ECO:0000256" key="3">
    <source>
        <dbReference type="ARBA" id="ARBA00004998"/>
    </source>
</evidence>
<dbReference type="PANTHER" id="PTHR11986">
    <property type="entry name" value="AMINOTRANSFERASE CLASS III"/>
    <property type="match status" value="1"/>
</dbReference>
<accession>A0A3L8DJ45</accession>
<dbReference type="InterPro" id="IPR049704">
    <property type="entry name" value="Aminotrans_3_PPA_site"/>
</dbReference>
<dbReference type="InterPro" id="IPR015424">
    <property type="entry name" value="PyrdxlP-dep_Trfase"/>
</dbReference>
<evidence type="ECO:0000256" key="6">
    <source>
        <dbReference type="ARBA" id="ARBA00012924"/>
    </source>
</evidence>
<dbReference type="PANTHER" id="PTHR11986:SF18">
    <property type="entry name" value="ORNITHINE AMINOTRANSFERASE, MITOCHONDRIAL"/>
    <property type="match status" value="1"/>
</dbReference>
<evidence type="ECO:0000256" key="9">
    <source>
        <dbReference type="ARBA" id="ARBA00022898"/>
    </source>
</evidence>
<evidence type="ECO:0000256" key="10">
    <source>
        <dbReference type="ARBA" id="ARBA00030587"/>
    </source>
</evidence>
<evidence type="ECO:0000313" key="11">
    <source>
        <dbReference type="EMBL" id="RLU20183.1"/>
    </source>
</evidence>
<dbReference type="Gene3D" id="3.90.1150.10">
    <property type="entry name" value="Aspartate Aminotransferase, domain 1"/>
    <property type="match status" value="2"/>
</dbReference>
<evidence type="ECO:0000256" key="1">
    <source>
        <dbReference type="ARBA" id="ARBA00001933"/>
    </source>
</evidence>
<sequence length="787" mass="87226">MDLLVRAALRSIKGPARTLPRFQSQRIRHCRTITSQQVFDRESKYGAHNYHPLPVALCKGEGVFVWDVEGKKYYDFLSAYSAVNQGHCHPRIYKALVEQAKILTLTSRAFYSDILGGFEEYITKLFGYDKWLPMNTGVEGGETACKLARKWGYTRKNIPRYQAKIIFAEGNFWGRTLSAVSSSTDPSSYDGFGPFMPGFELVPYDDLAALEKALADPNVCAFMVEPIQGEAGVVVPKDGYLKGIRELCTKHNVLWIADEVQTGLGRTGKRVAVDHENVKPDVLILGKALSGGFYPVSGVLANDHVMLAIKPGEHGSTYGGNPLGCRIALEALRVLEEEKLAENAEKLGHVFRDELEKLPKEMVEIVRGKGLLNAIVIDKKVDRFLSSQQIIDRDNKYGGIHFKPLPVVLTRGEGVYLWDVDGKRYLDFLAGFSTVNQGHSHPRLVKIMRDQVGKVTHTSRAFYSEPHGELGEYLTKLLGWDRFLPMNTGVEGGETAIKIARRWGYRVKKVQSNKATVVFAENNFWGRTLAALSASSDPNCYTDFGPYMPLFEKVPYNDLAALEKKFQENPNICAFMMEPVQGEAGVVVPSDGYLKGVRELCTKYNVLWIADEVQTGLGRTGTRLAIDHEGCRPDILILGKALSGGMYPVSGVLADDQIMLCLETGSHGSTFGGSPLGNRVALEAVKIIEEENLAENAKKLGKILKEELSKVPKDIATEFRGRGLLAGLIIKKEFAEGWDICLKLRDAGLLTRPAHGQIIRISPPLTITEGQLREGINILTTVLKNYK</sequence>
<dbReference type="NCBIfam" id="TIGR01885">
    <property type="entry name" value="Orn_aminotrans"/>
    <property type="match status" value="2"/>
</dbReference>
<comment type="similarity">
    <text evidence="4">Belongs to the class-III pyridoxal-phosphate-dependent aminotransferase family.</text>
</comment>
<dbReference type="OrthoDB" id="10261433at2759"/>
<comment type="subcellular location">
    <subcellularLocation>
        <location evidence="2">Mitochondrion matrix</location>
    </subcellularLocation>
</comment>
<proteinExistence type="inferred from homology"/>
<dbReference type="UniPathway" id="UPA00098">
    <property type="reaction ID" value="UER00358"/>
</dbReference>
<dbReference type="Proteomes" id="UP000279307">
    <property type="component" value="Chromosome 7"/>
</dbReference>
<dbReference type="CDD" id="cd00610">
    <property type="entry name" value="OAT_like"/>
    <property type="match status" value="2"/>
</dbReference>
<evidence type="ECO:0000256" key="2">
    <source>
        <dbReference type="ARBA" id="ARBA00004305"/>
    </source>
</evidence>
<dbReference type="Gene3D" id="3.40.640.10">
    <property type="entry name" value="Type I PLP-dependent aspartate aminotransferase-like (Major domain)"/>
    <property type="match status" value="2"/>
</dbReference>
<comment type="cofactor">
    <cofactor evidence="1">
        <name>pyridoxal 5'-phosphate</name>
        <dbReference type="ChEBI" id="CHEBI:597326"/>
    </cofactor>
</comment>
<evidence type="ECO:0000256" key="7">
    <source>
        <dbReference type="ARBA" id="ARBA00022576"/>
    </source>
</evidence>
<dbReference type="EMBL" id="QOIP01000007">
    <property type="protein sequence ID" value="RLU20183.1"/>
    <property type="molecule type" value="Genomic_DNA"/>
</dbReference>
<dbReference type="Pfam" id="PF00202">
    <property type="entry name" value="Aminotran_3"/>
    <property type="match status" value="2"/>
</dbReference>
<comment type="caution">
    <text evidence="11">The sequence shown here is derived from an EMBL/GenBank/DDBJ whole genome shotgun (WGS) entry which is preliminary data.</text>
</comment>
<organism evidence="11 12">
    <name type="scientific">Ooceraea biroi</name>
    <name type="common">Clonal raider ant</name>
    <name type="synonym">Cerapachys biroi</name>
    <dbReference type="NCBI Taxonomy" id="2015173"/>
    <lineage>
        <taxon>Eukaryota</taxon>
        <taxon>Metazoa</taxon>
        <taxon>Ecdysozoa</taxon>
        <taxon>Arthropoda</taxon>
        <taxon>Hexapoda</taxon>
        <taxon>Insecta</taxon>
        <taxon>Pterygota</taxon>
        <taxon>Neoptera</taxon>
        <taxon>Endopterygota</taxon>
        <taxon>Hymenoptera</taxon>
        <taxon>Apocrita</taxon>
        <taxon>Aculeata</taxon>
        <taxon>Formicoidea</taxon>
        <taxon>Formicidae</taxon>
        <taxon>Dorylinae</taxon>
        <taxon>Ooceraea</taxon>
    </lineage>
</organism>
<comment type="pathway">
    <text evidence="3">Amino-acid biosynthesis; L-proline biosynthesis; L-glutamate 5-semialdehyde from L-ornithine: step 1/1.</text>
</comment>
<dbReference type="PROSITE" id="PS00600">
    <property type="entry name" value="AA_TRANSFER_CLASS_3"/>
    <property type="match status" value="2"/>
</dbReference>
<dbReference type="FunFam" id="3.90.1150.10:FF:000152">
    <property type="entry name" value="Ornithine aminotransferase"/>
    <property type="match status" value="2"/>
</dbReference>
<dbReference type="AlphaFoldDB" id="A0A3L8DJ45"/>
<dbReference type="EC" id="2.6.1.13" evidence="6"/>
<dbReference type="GO" id="GO:0004587">
    <property type="term" value="F:ornithine aminotransferase activity"/>
    <property type="evidence" value="ECO:0007669"/>
    <property type="project" value="UniProtKB-EC"/>
</dbReference>
<dbReference type="InterPro" id="IPR050103">
    <property type="entry name" value="Class-III_PLP-dep_AT"/>
</dbReference>
<dbReference type="InterPro" id="IPR005814">
    <property type="entry name" value="Aminotrans_3"/>
</dbReference>
<dbReference type="GO" id="GO:0019544">
    <property type="term" value="P:L-arginine catabolic process to L-glutamate"/>
    <property type="evidence" value="ECO:0007669"/>
    <property type="project" value="TreeGrafter"/>
</dbReference>
<dbReference type="GO" id="GO:0055129">
    <property type="term" value="P:L-proline biosynthetic process"/>
    <property type="evidence" value="ECO:0007669"/>
    <property type="project" value="UniProtKB-UniPathway"/>
</dbReference>
<keyword evidence="9" id="KW-0663">Pyridoxal phosphate</keyword>
<dbReference type="GO" id="GO:0005759">
    <property type="term" value="C:mitochondrial matrix"/>
    <property type="evidence" value="ECO:0007669"/>
    <property type="project" value="UniProtKB-SubCell"/>
</dbReference>
<dbReference type="GO" id="GO:0030170">
    <property type="term" value="F:pyridoxal phosphate binding"/>
    <property type="evidence" value="ECO:0007669"/>
    <property type="project" value="InterPro"/>
</dbReference>
<evidence type="ECO:0000256" key="4">
    <source>
        <dbReference type="ARBA" id="ARBA00008954"/>
    </source>
</evidence>
<dbReference type="FunFam" id="3.40.640.10:FF:000011">
    <property type="entry name" value="Ornithine aminotransferase"/>
    <property type="match status" value="2"/>
</dbReference>
<name>A0A3L8DJ45_OOCBI</name>
<protein>
    <recommendedName>
        <fullName evidence="6">ornithine aminotransferase</fullName>
        <ecNumber evidence="6">2.6.1.13</ecNumber>
    </recommendedName>
    <alternativeName>
        <fullName evidence="10">Ornithine--oxo-acid aminotransferase</fullName>
    </alternativeName>
</protein>
<keyword evidence="7" id="KW-0032">Aminotransferase</keyword>
<evidence type="ECO:0000256" key="8">
    <source>
        <dbReference type="ARBA" id="ARBA00022679"/>
    </source>
</evidence>
<dbReference type="SUPFAM" id="SSF53383">
    <property type="entry name" value="PLP-dependent transferases"/>
    <property type="match status" value="2"/>
</dbReference>
<comment type="subunit">
    <text evidence="5">Homotetramer.</text>
</comment>
<dbReference type="GO" id="GO:0010121">
    <property type="term" value="P:L-arginine catabolic process to proline via ornithine"/>
    <property type="evidence" value="ECO:0007669"/>
    <property type="project" value="TreeGrafter"/>
</dbReference>
<evidence type="ECO:0000313" key="12">
    <source>
        <dbReference type="Proteomes" id="UP000279307"/>
    </source>
</evidence>
<dbReference type="InterPro" id="IPR010164">
    <property type="entry name" value="Orn_aminotrans"/>
</dbReference>
<dbReference type="InterPro" id="IPR015421">
    <property type="entry name" value="PyrdxlP-dep_Trfase_major"/>
</dbReference>
<gene>
    <name evidence="11" type="ORF">DMN91_006790</name>
</gene>
<dbReference type="GO" id="GO:0042802">
    <property type="term" value="F:identical protein binding"/>
    <property type="evidence" value="ECO:0007669"/>
    <property type="project" value="TreeGrafter"/>
</dbReference>
<keyword evidence="8" id="KW-0808">Transferase</keyword>